<sequence length="150" mass="17261">MDHNLIVKNYIQIDATPEKVWDVLTNPRYIRQWDKLPEDFGDEAVNAATEIDFPGYSRMKVSTFEPGRVIRYSLHISDYNLQAIPDATYSYEINVDENGKTWLRIEIGDFAVLLEDGKLYEESTIFGKTASQKIKELAEQDTYYSGSGIH</sequence>
<proteinExistence type="predicted"/>
<keyword evidence="2" id="KW-1185">Reference proteome</keyword>
<gene>
    <name evidence="1" type="ORF">ACFPVY_01010</name>
</gene>
<dbReference type="Gene3D" id="3.30.530.20">
    <property type="match status" value="1"/>
</dbReference>
<name>A0ABW1PHW2_9FLAO</name>
<dbReference type="RefSeq" id="WP_379789819.1">
    <property type="nucleotide sequence ID" value="NZ_JBHSQB010000003.1"/>
</dbReference>
<evidence type="ECO:0000313" key="2">
    <source>
        <dbReference type="Proteomes" id="UP001596287"/>
    </source>
</evidence>
<accession>A0ABW1PHW2</accession>
<organism evidence="1 2">
    <name type="scientific">Flavobacterium qiangtangense</name>
    <dbReference type="NCBI Taxonomy" id="1442595"/>
    <lineage>
        <taxon>Bacteria</taxon>
        <taxon>Pseudomonadati</taxon>
        <taxon>Bacteroidota</taxon>
        <taxon>Flavobacteriia</taxon>
        <taxon>Flavobacteriales</taxon>
        <taxon>Flavobacteriaceae</taxon>
        <taxon>Flavobacterium</taxon>
    </lineage>
</organism>
<dbReference type="InterPro" id="IPR023393">
    <property type="entry name" value="START-like_dom_sf"/>
</dbReference>
<dbReference type="Proteomes" id="UP001596287">
    <property type="component" value="Unassembled WGS sequence"/>
</dbReference>
<dbReference type="EMBL" id="JBHSQB010000003">
    <property type="protein sequence ID" value="MFC6095211.1"/>
    <property type="molecule type" value="Genomic_DNA"/>
</dbReference>
<comment type="caution">
    <text evidence="1">The sequence shown here is derived from an EMBL/GenBank/DDBJ whole genome shotgun (WGS) entry which is preliminary data.</text>
</comment>
<protein>
    <submittedName>
        <fullName evidence="1">SRPBCC domain-containing protein</fullName>
    </submittedName>
</protein>
<evidence type="ECO:0000313" key="1">
    <source>
        <dbReference type="EMBL" id="MFC6095211.1"/>
    </source>
</evidence>
<dbReference type="SUPFAM" id="SSF55961">
    <property type="entry name" value="Bet v1-like"/>
    <property type="match status" value="1"/>
</dbReference>
<reference evidence="2" key="1">
    <citation type="journal article" date="2019" name="Int. J. Syst. Evol. Microbiol.">
        <title>The Global Catalogue of Microorganisms (GCM) 10K type strain sequencing project: providing services to taxonomists for standard genome sequencing and annotation.</title>
        <authorList>
            <consortium name="The Broad Institute Genomics Platform"/>
            <consortium name="The Broad Institute Genome Sequencing Center for Infectious Disease"/>
            <person name="Wu L."/>
            <person name="Ma J."/>
        </authorList>
    </citation>
    <scope>NUCLEOTIDE SEQUENCE [LARGE SCALE GENOMIC DNA]</scope>
    <source>
        <strain evidence="2">CCUG 49679</strain>
    </source>
</reference>